<feature type="domain" description="SHSP" evidence="2">
    <location>
        <begin position="85"/>
        <end position="181"/>
    </location>
</feature>
<evidence type="ECO:0000313" key="4">
    <source>
        <dbReference type="RefSeq" id="XP_018020364.1"/>
    </source>
</evidence>
<dbReference type="InterPro" id="IPR002068">
    <property type="entry name" value="A-crystallin/Hsp20_dom"/>
</dbReference>
<evidence type="ECO:0000259" key="2">
    <source>
        <dbReference type="PROSITE" id="PS01031"/>
    </source>
</evidence>
<dbReference type="Gene3D" id="2.60.40.790">
    <property type="match status" value="1"/>
</dbReference>
<organism evidence="3 4">
    <name type="scientific">Hyalella azteca</name>
    <name type="common">Amphipod</name>
    <dbReference type="NCBI Taxonomy" id="294128"/>
    <lineage>
        <taxon>Eukaryota</taxon>
        <taxon>Metazoa</taxon>
        <taxon>Ecdysozoa</taxon>
        <taxon>Arthropoda</taxon>
        <taxon>Crustacea</taxon>
        <taxon>Multicrustacea</taxon>
        <taxon>Malacostraca</taxon>
        <taxon>Eumalacostraca</taxon>
        <taxon>Peracarida</taxon>
        <taxon>Amphipoda</taxon>
        <taxon>Senticaudata</taxon>
        <taxon>Talitrida</taxon>
        <taxon>Talitroidea</taxon>
        <taxon>Hyalellidae</taxon>
        <taxon>Hyalella</taxon>
    </lineage>
</organism>
<evidence type="ECO:0000313" key="3">
    <source>
        <dbReference type="Proteomes" id="UP000694843"/>
    </source>
</evidence>
<evidence type="ECO:0000256" key="1">
    <source>
        <dbReference type="PROSITE-ProRule" id="PRU00285"/>
    </source>
</evidence>
<comment type="similarity">
    <text evidence="1">Belongs to the small heat shock protein (HSP20) family.</text>
</comment>
<accession>A0A8B7P2M8</accession>
<sequence length="181" mass="20590">MAPGDCINMFGSSLPNFVSTKKQIPPCCGTGSDSCRGCVMFYPSVKLKGLFMHDNVFEEVRQLSELQEIKARRDDQSPVQRQLELRRDDVVEEISEVIEQFDRFYIILPTHGYATEDIRIKAVGDRDIVVESRPHYSKNDEEEEVLHMLFTLPVALRLDAVTPLLSSDKILVITAPKLHPK</sequence>
<gene>
    <name evidence="4" type="primary">LOC108676743</name>
</gene>
<keyword evidence="3" id="KW-1185">Reference proteome</keyword>
<dbReference type="InterPro" id="IPR008978">
    <property type="entry name" value="HSP20-like_chaperone"/>
</dbReference>
<reference evidence="4" key="1">
    <citation type="submission" date="2025-08" db="UniProtKB">
        <authorList>
            <consortium name="RefSeq"/>
        </authorList>
    </citation>
    <scope>IDENTIFICATION</scope>
    <source>
        <tissue evidence="4">Whole organism</tissue>
    </source>
</reference>
<dbReference type="AlphaFoldDB" id="A0A8B7P2M8"/>
<dbReference type="OrthoDB" id="1431247at2759"/>
<dbReference type="Proteomes" id="UP000694843">
    <property type="component" value="Unplaced"/>
</dbReference>
<proteinExistence type="inferred from homology"/>
<dbReference type="GeneID" id="108676743"/>
<protein>
    <submittedName>
        <fullName evidence="4">Uncharacterized protein LOC108676743</fullName>
    </submittedName>
</protein>
<dbReference type="PROSITE" id="PS01031">
    <property type="entry name" value="SHSP"/>
    <property type="match status" value="1"/>
</dbReference>
<name>A0A8B7P2M8_HYAAZ</name>
<dbReference type="KEGG" id="hazt:108676743"/>
<dbReference type="RefSeq" id="XP_018020364.1">
    <property type="nucleotide sequence ID" value="XM_018164875.2"/>
</dbReference>